<evidence type="ECO:0000313" key="1">
    <source>
        <dbReference type="EMBL" id="MFD2729360.1"/>
    </source>
</evidence>
<dbReference type="EMBL" id="JBHUMO010000044">
    <property type="protein sequence ID" value="MFD2729360.1"/>
    <property type="molecule type" value="Genomic_DNA"/>
</dbReference>
<dbReference type="PANTHER" id="PTHR18901:SF38">
    <property type="entry name" value="PSEUDOURIDINE-5'-PHOSPHATASE"/>
    <property type="match status" value="1"/>
</dbReference>
<dbReference type="SUPFAM" id="SSF56784">
    <property type="entry name" value="HAD-like"/>
    <property type="match status" value="1"/>
</dbReference>
<dbReference type="InterPro" id="IPR023198">
    <property type="entry name" value="PGP-like_dom2"/>
</dbReference>
<keyword evidence="1" id="KW-0378">Hydrolase</keyword>
<dbReference type="Proteomes" id="UP001597427">
    <property type="component" value="Unassembled WGS sequence"/>
</dbReference>
<dbReference type="Gene3D" id="1.10.150.240">
    <property type="entry name" value="Putative phosphatase, domain 2"/>
    <property type="match status" value="1"/>
</dbReference>
<proteinExistence type="predicted"/>
<dbReference type="InterPro" id="IPR041492">
    <property type="entry name" value="HAD_2"/>
</dbReference>
<gene>
    <name evidence="1" type="ORF">ACFSR0_07970</name>
</gene>
<dbReference type="SFLD" id="SFLDG01129">
    <property type="entry name" value="C1.5:_HAD__Beta-PGM__Phosphata"/>
    <property type="match status" value="1"/>
</dbReference>
<dbReference type="SFLD" id="SFLDS00003">
    <property type="entry name" value="Haloacid_Dehalogenase"/>
    <property type="match status" value="1"/>
</dbReference>
<dbReference type="Pfam" id="PF13419">
    <property type="entry name" value="HAD_2"/>
    <property type="match status" value="1"/>
</dbReference>
<dbReference type="RefSeq" id="WP_379981626.1">
    <property type="nucleotide sequence ID" value="NZ_JBHUMO010000044.1"/>
</dbReference>
<dbReference type="Gene3D" id="3.40.50.1000">
    <property type="entry name" value="HAD superfamily/HAD-like"/>
    <property type="match status" value="1"/>
</dbReference>
<sequence>MTQVQAILFDMDGLIIDTERVYREGWRVGAKAAGEELPESFLKQTAGKSSKQTVAQLEKIVSDVTKIPLIRQIREAYFVEELQANRIPLKPYFLESIRYLKTQHYVTALVTSTASQRTSQIFEKYQLGAYFDEVVTGDLVQEAKPNPAIYQLALKKLQIEPHQGLVFEDSLVGARAAEAAGIPLVLIPEKNTGGVTHSADWQNVLHEAPDFQAAMQWLRQTKMIR</sequence>
<dbReference type="InterPro" id="IPR023214">
    <property type="entry name" value="HAD_sf"/>
</dbReference>
<comment type="caution">
    <text evidence="1">The sequence shown here is derived from an EMBL/GenBank/DDBJ whole genome shotgun (WGS) entry which is preliminary data.</text>
</comment>
<dbReference type="NCBIfam" id="TIGR01509">
    <property type="entry name" value="HAD-SF-IA-v3"/>
    <property type="match status" value="1"/>
</dbReference>
<dbReference type="PANTHER" id="PTHR18901">
    <property type="entry name" value="2-DEOXYGLUCOSE-6-PHOSPHATE PHOSPHATASE 2"/>
    <property type="match status" value="1"/>
</dbReference>
<dbReference type="PRINTS" id="PR00413">
    <property type="entry name" value="HADHALOGNASE"/>
</dbReference>
<evidence type="ECO:0000313" key="2">
    <source>
        <dbReference type="Proteomes" id="UP001597427"/>
    </source>
</evidence>
<organism evidence="1 2">
    <name type="scientific">Enterococcus camelliae</name>
    <dbReference type="NCBI Taxonomy" id="453959"/>
    <lineage>
        <taxon>Bacteria</taxon>
        <taxon>Bacillati</taxon>
        <taxon>Bacillota</taxon>
        <taxon>Bacilli</taxon>
        <taxon>Lactobacillales</taxon>
        <taxon>Enterococcaceae</taxon>
        <taxon>Enterococcus</taxon>
    </lineage>
</organism>
<dbReference type="InterPro" id="IPR036412">
    <property type="entry name" value="HAD-like_sf"/>
</dbReference>
<dbReference type="GO" id="GO:0016787">
    <property type="term" value="F:hydrolase activity"/>
    <property type="evidence" value="ECO:0007669"/>
    <property type="project" value="UniProtKB-KW"/>
</dbReference>
<name>A0ABW5TKX7_9ENTE</name>
<keyword evidence="2" id="KW-1185">Reference proteome</keyword>
<reference evidence="2" key="1">
    <citation type="journal article" date="2019" name="Int. J. Syst. Evol. Microbiol.">
        <title>The Global Catalogue of Microorganisms (GCM) 10K type strain sequencing project: providing services to taxonomists for standard genome sequencing and annotation.</title>
        <authorList>
            <consortium name="The Broad Institute Genomics Platform"/>
            <consortium name="The Broad Institute Genome Sequencing Center for Infectious Disease"/>
            <person name="Wu L."/>
            <person name="Ma J."/>
        </authorList>
    </citation>
    <scope>NUCLEOTIDE SEQUENCE [LARGE SCALE GENOMIC DNA]</scope>
    <source>
        <strain evidence="2">TISTR 932</strain>
    </source>
</reference>
<protein>
    <submittedName>
        <fullName evidence="1">HAD family hydrolase</fullName>
    </submittedName>
</protein>
<dbReference type="InterPro" id="IPR006439">
    <property type="entry name" value="HAD-SF_hydro_IA"/>
</dbReference>
<accession>A0ABW5TKX7</accession>